<accession>A0AAV0DCQ7</accession>
<reference evidence="1" key="1">
    <citation type="submission" date="2022-07" db="EMBL/GenBank/DDBJ databases">
        <authorList>
            <person name="Macas J."/>
            <person name="Novak P."/>
            <person name="Neumann P."/>
        </authorList>
    </citation>
    <scope>NUCLEOTIDE SEQUENCE</scope>
</reference>
<dbReference type="Proteomes" id="UP001152523">
    <property type="component" value="Unassembled WGS sequence"/>
</dbReference>
<keyword evidence="2" id="KW-1185">Reference proteome</keyword>
<evidence type="ECO:0000313" key="2">
    <source>
        <dbReference type="Proteomes" id="UP001152523"/>
    </source>
</evidence>
<sequence>MNSYLHRWTALASRAVDRRSREQRGQTAFERAERVERHRWSRPASLNHPETIFQPAISVTEHHHSDSSEGKMQGILLSLHRVDGDLYQRYDIFFKLEIKCGLVGHHSFWK</sequence>
<evidence type="ECO:0000313" key="1">
    <source>
        <dbReference type="EMBL" id="CAH9097863.1"/>
    </source>
</evidence>
<comment type="caution">
    <text evidence="1">The sequence shown here is derived from an EMBL/GenBank/DDBJ whole genome shotgun (WGS) entry which is preliminary data.</text>
</comment>
<gene>
    <name evidence="1" type="ORF">CEPIT_LOCUS14179</name>
</gene>
<proteinExistence type="predicted"/>
<dbReference type="EMBL" id="CAMAPF010000096">
    <property type="protein sequence ID" value="CAH9097863.1"/>
    <property type="molecule type" value="Genomic_DNA"/>
</dbReference>
<organism evidence="1 2">
    <name type="scientific">Cuscuta epithymum</name>
    <dbReference type="NCBI Taxonomy" id="186058"/>
    <lineage>
        <taxon>Eukaryota</taxon>
        <taxon>Viridiplantae</taxon>
        <taxon>Streptophyta</taxon>
        <taxon>Embryophyta</taxon>
        <taxon>Tracheophyta</taxon>
        <taxon>Spermatophyta</taxon>
        <taxon>Magnoliopsida</taxon>
        <taxon>eudicotyledons</taxon>
        <taxon>Gunneridae</taxon>
        <taxon>Pentapetalae</taxon>
        <taxon>asterids</taxon>
        <taxon>lamiids</taxon>
        <taxon>Solanales</taxon>
        <taxon>Convolvulaceae</taxon>
        <taxon>Cuscuteae</taxon>
        <taxon>Cuscuta</taxon>
        <taxon>Cuscuta subgen. Cuscuta</taxon>
    </lineage>
</organism>
<name>A0AAV0DCQ7_9ASTE</name>
<protein>
    <submittedName>
        <fullName evidence="1">Uncharacterized protein</fullName>
    </submittedName>
</protein>
<dbReference type="AlphaFoldDB" id="A0AAV0DCQ7"/>